<reference evidence="1" key="1">
    <citation type="submission" date="2014-05" db="EMBL/GenBank/DDBJ databases">
        <authorList>
            <person name="Chronopoulou M."/>
        </authorList>
    </citation>
    <scope>NUCLEOTIDE SEQUENCE</scope>
    <source>
        <tissue evidence="1">Whole organism</tissue>
    </source>
</reference>
<organism evidence="1">
    <name type="scientific">Lepeophtheirus salmonis</name>
    <name type="common">Salmon louse</name>
    <name type="synonym">Caligus salmonis</name>
    <dbReference type="NCBI Taxonomy" id="72036"/>
    <lineage>
        <taxon>Eukaryota</taxon>
        <taxon>Metazoa</taxon>
        <taxon>Ecdysozoa</taxon>
        <taxon>Arthropoda</taxon>
        <taxon>Crustacea</taxon>
        <taxon>Multicrustacea</taxon>
        <taxon>Hexanauplia</taxon>
        <taxon>Copepoda</taxon>
        <taxon>Siphonostomatoida</taxon>
        <taxon>Caligidae</taxon>
        <taxon>Lepeophtheirus</taxon>
    </lineage>
</organism>
<proteinExistence type="predicted"/>
<evidence type="ECO:0000313" key="1">
    <source>
        <dbReference type="EMBL" id="CDW42568.1"/>
    </source>
</evidence>
<accession>A0A0K2UWC5</accession>
<sequence>MNTKFPATVMGFVVVSSEGHVIPSHIFEKGLRVNTDIYLQAQEDVVWPWIKYVVSDRPWM</sequence>
<protein>
    <submittedName>
        <fullName evidence="1">Uncharacterized protein</fullName>
    </submittedName>
</protein>
<name>A0A0K2UWC5_LEPSM</name>
<dbReference type="AlphaFoldDB" id="A0A0K2UWC5"/>
<dbReference type="EMBL" id="HACA01025207">
    <property type="protein sequence ID" value="CDW42568.1"/>
    <property type="molecule type" value="Transcribed_RNA"/>
</dbReference>